<name>A0A2H1V704_SPOFR</name>
<proteinExistence type="predicted"/>
<accession>A0A2H1V704</accession>
<evidence type="ECO:0000313" key="1">
    <source>
        <dbReference type="EMBL" id="SOQ36635.1"/>
    </source>
</evidence>
<reference evidence="1" key="1">
    <citation type="submission" date="2016-07" db="EMBL/GenBank/DDBJ databases">
        <authorList>
            <person name="Bretaudeau A."/>
        </authorList>
    </citation>
    <scope>NUCLEOTIDE SEQUENCE</scope>
    <source>
        <strain evidence="1">Rice</strain>
        <tissue evidence="1">Whole body</tissue>
    </source>
</reference>
<gene>
    <name evidence="1" type="ORF">SFRICE_002637</name>
</gene>
<dbReference type="EMBL" id="ODYU01001012">
    <property type="protein sequence ID" value="SOQ36635.1"/>
    <property type="molecule type" value="Genomic_DNA"/>
</dbReference>
<sequence length="94" mass="10409">MKLVGDARLLVMCCHRRCTVGAPELYRGCKHVKSTPETTVCGSDKELFRAGMEPATRCATAGCPDTVQSFRIRYLQPAIIDTETDHYDACLQSL</sequence>
<dbReference type="AlphaFoldDB" id="A0A2H1V704"/>
<organism evidence="1">
    <name type="scientific">Spodoptera frugiperda</name>
    <name type="common">Fall armyworm</name>
    <dbReference type="NCBI Taxonomy" id="7108"/>
    <lineage>
        <taxon>Eukaryota</taxon>
        <taxon>Metazoa</taxon>
        <taxon>Ecdysozoa</taxon>
        <taxon>Arthropoda</taxon>
        <taxon>Hexapoda</taxon>
        <taxon>Insecta</taxon>
        <taxon>Pterygota</taxon>
        <taxon>Neoptera</taxon>
        <taxon>Endopterygota</taxon>
        <taxon>Lepidoptera</taxon>
        <taxon>Glossata</taxon>
        <taxon>Ditrysia</taxon>
        <taxon>Noctuoidea</taxon>
        <taxon>Noctuidae</taxon>
        <taxon>Amphipyrinae</taxon>
        <taxon>Spodoptera</taxon>
    </lineage>
</organism>
<protein>
    <submittedName>
        <fullName evidence="1">SFRICE_002637</fullName>
    </submittedName>
</protein>